<gene>
    <name evidence="8" type="ORF">PACLA_8A042006</name>
</gene>
<dbReference type="InterPro" id="IPR006571">
    <property type="entry name" value="TLDc_dom"/>
</dbReference>
<dbReference type="SMART" id="SM00137">
    <property type="entry name" value="MAM"/>
    <property type="match status" value="1"/>
</dbReference>
<dbReference type="SUPFAM" id="SSF56496">
    <property type="entry name" value="Fibrinogen C-terminal domain-like"/>
    <property type="match status" value="1"/>
</dbReference>
<dbReference type="PROSITE" id="PS51828">
    <property type="entry name" value="PTX_2"/>
    <property type="match status" value="1"/>
</dbReference>
<dbReference type="Gene3D" id="2.80.10.50">
    <property type="match status" value="1"/>
</dbReference>
<dbReference type="InterPro" id="IPR055918">
    <property type="entry name" value="DUF7495"/>
</dbReference>
<dbReference type="Pfam" id="PF00754">
    <property type="entry name" value="F5_F8_type_C"/>
    <property type="match status" value="2"/>
</dbReference>
<reference evidence="8" key="1">
    <citation type="submission" date="2020-04" db="EMBL/GenBank/DDBJ databases">
        <authorList>
            <person name="Alioto T."/>
            <person name="Alioto T."/>
            <person name="Gomez Garrido J."/>
        </authorList>
    </citation>
    <scope>NUCLEOTIDE SEQUENCE</scope>
    <source>
        <strain evidence="8">A484AB</strain>
    </source>
</reference>
<feature type="non-terminal residue" evidence="8">
    <location>
        <position position="2675"/>
    </location>
</feature>
<accession>A0A7D9EAF7</accession>
<evidence type="ECO:0000259" key="4">
    <source>
        <dbReference type="PROSITE" id="PS50060"/>
    </source>
</evidence>
<dbReference type="InterPro" id="IPR036056">
    <property type="entry name" value="Fibrinogen-like_C"/>
</dbReference>
<dbReference type="InterPro" id="IPR000421">
    <property type="entry name" value="FA58C"/>
</dbReference>
<name>A0A7D9EAF7_PARCT</name>
<dbReference type="Gene3D" id="2.60.120.200">
    <property type="match status" value="4"/>
</dbReference>
<dbReference type="Pfam" id="PF24325">
    <property type="entry name" value="DUF7495"/>
    <property type="match status" value="3"/>
</dbReference>
<evidence type="ECO:0000259" key="6">
    <source>
        <dbReference type="PROSITE" id="PS51448"/>
    </source>
</evidence>
<protein>
    <submittedName>
        <fullName evidence="8">Phosphatidylinositol phosphatase PTPRQ</fullName>
    </submittedName>
</protein>
<dbReference type="InterPro" id="IPR013320">
    <property type="entry name" value="ConA-like_dom_sf"/>
</dbReference>
<dbReference type="OrthoDB" id="297496at2759"/>
<dbReference type="SUPFAM" id="SSF49899">
    <property type="entry name" value="Concanavalin A-like lectins/glucanases"/>
    <property type="match status" value="5"/>
</dbReference>
<feature type="domain" description="F5/8 type C" evidence="3">
    <location>
        <begin position="1366"/>
        <end position="1514"/>
    </location>
</feature>
<dbReference type="Pfam" id="PF07534">
    <property type="entry name" value="TLD"/>
    <property type="match status" value="1"/>
</dbReference>
<dbReference type="Proteomes" id="UP001152795">
    <property type="component" value="Unassembled WGS sequence"/>
</dbReference>
<keyword evidence="9" id="KW-1185">Reference proteome</keyword>
<dbReference type="Pfam" id="PF13385">
    <property type="entry name" value="Laminin_G_3"/>
    <property type="match status" value="1"/>
</dbReference>
<proteinExistence type="predicted"/>
<dbReference type="SUPFAM" id="SSF49785">
    <property type="entry name" value="Galactose-binding domain-like"/>
    <property type="match status" value="3"/>
</dbReference>
<dbReference type="InterPro" id="IPR014716">
    <property type="entry name" value="Fibrinogen_a/b/g_C_1"/>
</dbReference>
<dbReference type="Pfam" id="PF00147">
    <property type="entry name" value="Fibrinogen_C"/>
    <property type="match status" value="1"/>
</dbReference>
<dbReference type="InterPro" id="IPR002181">
    <property type="entry name" value="Fibrinogen_a/b/g_C_dom"/>
</dbReference>
<dbReference type="PANTHER" id="PTHR24543">
    <property type="entry name" value="MULTICOPPER OXIDASE-RELATED"/>
    <property type="match status" value="1"/>
</dbReference>
<evidence type="ECO:0000313" key="9">
    <source>
        <dbReference type="Proteomes" id="UP001152795"/>
    </source>
</evidence>
<dbReference type="InterPro" id="IPR001759">
    <property type="entry name" value="PTX_dom"/>
</dbReference>
<comment type="caution">
    <text evidence="2">Lacks conserved residue(s) required for the propagation of feature annotation.</text>
</comment>
<feature type="domain" description="Fibrinogen C-terminal" evidence="5">
    <location>
        <begin position="406"/>
        <end position="615"/>
    </location>
</feature>
<dbReference type="InterPro" id="IPR000519">
    <property type="entry name" value="P_trefoil_dom"/>
</dbReference>
<dbReference type="CDD" id="cd00057">
    <property type="entry name" value="FA58C"/>
    <property type="match status" value="2"/>
</dbReference>
<dbReference type="Gene3D" id="2.60.120.260">
    <property type="entry name" value="Galactose-binding domain-like"/>
    <property type="match status" value="2"/>
</dbReference>
<dbReference type="SUPFAM" id="SSF50370">
    <property type="entry name" value="Ricin B-like lectins"/>
    <property type="match status" value="1"/>
</dbReference>
<dbReference type="SMART" id="SM00231">
    <property type="entry name" value="FA58C"/>
    <property type="match status" value="2"/>
</dbReference>
<evidence type="ECO:0000259" key="3">
    <source>
        <dbReference type="PROSITE" id="PS50022"/>
    </source>
</evidence>
<dbReference type="PROSITE" id="PS50060">
    <property type="entry name" value="MAM_2"/>
    <property type="match status" value="1"/>
</dbReference>
<dbReference type="PROSITE" id="PS50022">
    <property type="entry name" value="FA58C_3"/>
    <property type="match status" value="2"/>
</dbReference>
<evidence type="ECO:0000313" key="8">
    <source>
        <dbReference type="EMBL" id="CAB4002623.1"/>
    </source>
</evidence>
<dbReference type="GO" id="GO:0016020">
    <property type="term" value="C:membrane"/>
    <property type="evidence" value="ECO:0007669"/>
    <property type="project" value="InterPro"/>
</dbReference>
<dbReference type="InterPro" id="IPR035992">
    <property type="entry name" value="Ricin_B-like_lectins"/>
</dbReference>
<feature type="domain" description="MAM" evidence="4">
    <location>
        <begin position="1838"/>
        <end position="1925"/>
    </location>
</feature>
<feature type="domain" description="F5/8 type C" evidence="3">
    <location>
        <begin position="1173"/>
        <end position="1320"/>
    </location>
</feature>
<evidence type="ECO:0000256" key="1">
    <source>
        <dbReference type="ARBA" id="ARBA00022737"/>
    </source>
</evidence>
<feature type="domain" description="Pentraxin (PTX)" evidence="7">
    <location>
        <begin position="204"/>
        <end position="410"/>
    </location>
</feature>
<dbReference type="InterPro" id="IPR008979">
    <property type="entry name" value="Galactose-bd-like_sf"/>
</dbReference>
<sequence length="2675" mass="300903">MSVAAYTYNDAVEKCKASGLQLCTKDEICPDNIPVYGVKVGLDIWTPSSDSYNEWIQIGDNHWEYMPACSAISSRYGFQNWDGVARPDKGLDVFCSPVGRSPASKYTVPETSSYTDGMGECAKKRQRLCSLKEICPDGKKPLYGQHDTYMWAPVLDRKNDWVQVGTGPCKSHFDLYGFPSWGETNTAFERTALFCCPLIYEGRIARTWKYDLKFHGNLSYVRFPKITPLQTSTICWWMLLNVKHDKWKTVFSYQRLDTNQQMVEFAVKSDGLFRLTIGNDKREGQFPALFVDSHEYHHICVFWNWLAQSAQVYRDGKLISSFSGITFPATPPSGSLVIGQSYMETSKRFDPDSSFSGVITRFNIWDYELDSDIIEKRSLVCGEEEGNIIAWPEVKLWTIDGVEMIEGDDCFPENCLDYLYRNKRDSGEYEIRPRKDQSSFRVYCDQDTGTGTWLNIGKRDGGALSFYDKSFKQFRNGFGDLTGEFWLGHEKIHLLTSAQIQQSVLSGSDDQPSLFVMLYEWFMLGREDANYKLHFSSPVGSGNRLLAGKPFVTQDRDGVSLCGQNIGSYWHKFGASCVHSNLFGKPGLGGLQGAQWWGKDVGKVSFWQWKIRSSHEFKKERPVMYWTGADTSWSSAKDFCESRGAGLCYSSVLCSPQRDPFGAYLHNIRKTPISDSYGKWLNIGEGSSCDIESPADGNTDNTMNYKRKVICCHGYPKRDWRYDLRFSQGSQGHIHITRTAYMKEFAICWWLRTTPFTQDYATVFTLHFRQGMMMKFTLQKDGTLIAQFHVHVRTEHIPSAIDGNWHHYCLFNHLNHIDFFFDGEQEYTISLGSYTYTLAGEQLFIGQDVSSNGGIVVGRGLIGELSRFNFWLKTFHHWEVRNMAKKCGNEVGSLVSWPEVKYHIVGDVEYSPGTTCIKPERHFWPFSEINEEGNAYKDVSNDYNLIAKSYASPITPGKVLTFNEDEQFIMKTNLLDDCLADPELCRRTGLTIGLWLKRKGLHSKILPESDAYYLTLLKWLDVASSGVSDWLLCYNGSNLDAAAFHKGCDYLGATVTLVKVGDYVFGGFSNEHWGGPARHISSHSSFLFSIYNPSNTGPVKFEVITDQNTFALYTADELGPTFGKNYDLKITSAESSSSLGQTYSAARSHVPGSFFTSADSFTIDQIEIFYAYVPSEAVGIEFPSVIKDDQMTASYYKIPPEFGAHNARLRSPEQWRTVGSDTTPWLQVKLNAVAKIKKIAMQGCGNVWVATFRLSFSMDGIYWTSYKEDFIEKVLTGNSDGTTVNDITLQNAVETKYVKITVVGHGGISSRCMRIELYATVQVCPATASGAVACPEAQPMIDNVTEAMCTSFGCCFLDSVCYSKQETVQDVGIESRDIPDEGFTASSVKRAYRPHTARFNSNAEGWKSSVSDFPQWLQVELNQDEMLTHVATQAIRVAGVIVPLKTYKLYYRKSSDVFAVYMENGHPRVFEGYADRSRTIKNLFLNPFVARFVRLYPQSSPTEIVRIELYRAVEGSRTNVITTTFYSSYHPTGISLRQHTLMQYRFAVQTDSALWEVYWEWISYQWTHLTFTWSEKSGIQFYENGNFKMQSKEPSQFIEAKFIESSLYLMIGFNNVIDAAHTFGMANLFVLKRFVLPDEAKSLVYDVPCSFGDTSQCVWSNTTWNMTDLPTPSNDTGPHEGFKRRDSPNLALATHIPLPDNNSLAVDGLLDTCTISQPSNPPPEWILTLGELRRIELVVIFSKQHVGYNVTVYNDQNSEDCYELNEIHGEYAKSFHCEQTFDVSSVSISNEDTSLPLMLCEVAVYTMASEKFAYVESSYPVEKGLSGVLTTTYFAQYNCLHFSYHMHGENMGRLNVFGLKDGNQTLLWRLAGDQGDKWQSAVVQLEHNKLQDFYEVTFEGVAGDGYMSDIALDNIVFTVDGQCSTYPPEAVPTISMVSPKHDCSCLNTVATESETHLTITACTTLSQDLEWLSNGVVQLQGKCLRPATNDIIDGTKLVLSTSCSANEVAFRLTPSGAIQHIPSLLCVESTALRNGVKEGDILALGRHGCYDVTWSWRTIILKGGDQTKYSKLNVLKLGVGEMSCGDYDGSLFHFIPANVKTTSSGALVVVLVGNTDTYRSATVVEVHEYNASFVVSLNDGLVVVSEENTTKTPNQPVRGSSILGTQATPTRILSELLAAVGIFSEFWRPCVYLTQEGTSKFNCSLEDVPTLLLIRKERVVVGGYMGRKSSKPNGNFLFSLRGSLSSKFDEASGSARAVLTESGMSFGGDELAITWSVEPAVKNVPGNVFGITDLNKMAGVEQFTADDFEVLQPKDEICAPRCKATEVCDQITGKCICDSTHRPPAWCLTGAASETIYADAQHYWSMDSKLHVIDEKAERSAWALVEGVLNENAGLNGPSIEVRNSDGRMELISKNYYFQKPRLNSDSTISFWFKSIQTEVSNIEARMFLQTSYDVQSHTGLFMYQGNSPREIVFKGKRDDKECVYTFYIEPNLWTFVTFVQIRKYWQILLNGLNVNVKPVCSDLVAVKNPQGKIVLGNGGSVMFDDVAVWYRGLDESEVEAIYRYYYKEPTVLIASLKVRFDALVWEDELMDKESNAWKSLEDEVYTKFASTFPGHENTSFFSIDTCRKESGGNVSIPVCNVRLTLNGSDYEMVETLEEKNIIPDLEISNLKTDK</sequence>
<organism evidence="8 9">
    <name type="scientific">Paramuricea clavata</name>
    <name type="common">Red gorgonian</name>
    <name type="synonym">Violescent sea-whip</name>
    <dbReference type="NCBI Taxonomy" id="317549"/>
    <lineage>
        <taxon>Eukaryota</taxon>
        <taxon>Metazoa</taxon>
        <taxon>Cnidaria</taxon>
        <taxon>Anthozoa</taxon>
        <taxon>Octocorallia</taxon>
        <taxon>Malacalcyonacea</taxon>
        <taxon>Plexauridae</taxon>
        <taxon>Paramuricea</taxon>
    </lineage>
</organism>
<dbReference type="CDD" id="cd06263">
    <property type="entry name" value="MAM"/>
    <property type="match status" value="1"/>
</dbReference>
<dbReference type="SMART" id="SM00186">
    <property type="entry name" value="FBG"/>
    <property type="match status" value="1"/>
</dbReference>
<dbReference type="InterPro" id="IPR000998">
    <property type="entry name" value="MAM_dom"/>
</dbReference>
<comment type="caution">
    <text evidence="8">The sequence shown here is derived from an EMBL/GenBank/DDBJ whole genome shotgun (WGS) entry which is preliminary data.</text>
</comment>
<dbReference type="Pfam" id="PF00354">
    <property type="entry name" value="Pentaxin"/>
    <property type="match status" value="1"/>
</dbReference>
<evidence type="ECO:0000259" key="5">
    <source>
        <dbReference type="PROSITE" id="PS51406"/>
    </source>
</evidence>
<evidence type="ECO:0000256" key="2">
    <source>
        <dbReference type="PROSITE-ProRule" id="PRU00779"/>
    </source>
</evidence>
<dbReference type="Pfam" id="PF00629">
    <property type="entry name" value="MAM"/>
    <property type="match status" value="1"/>
</dbReference>
<evidence type="ECO:0000259" key="7">
    <source>
        <dbReference type="PROSITE" id="PS51828"/>
    </source>
</evidence>
<dbReference type="EMBL" id="CACRXK020004402">
    <property type="protein sequence ID" value="CAB4002623.1"/>
    <property type="molecule type" value="Genomic_DNA"/>
</dbReference>
<keyword evidence="1" id="KW-0677">Repeat</keyword>
<dbReference type="PROSITE" id="PS51448">
    <property type="entry name" value="P_TREFOIL_2"/>
    <property type="match status" value="1"/>
</dbReference>
<dbReference type="PROSITE" id="PS51406">
    <property type="entry name" value="FIBRINOGEN_C_2"/>
    <property type="match status" value="1"/>
</dbReference>
<dbReference type="SMART" id="SM00159">
    <property type="entry name" value="PTX"/>
    <property type="match status" value="1"/>
</dbReference>
<dbReference type="Gene3D" id="3.90.215.10">
    <property type="entry name" value="Gamma Fibrinogen, chain A, domain 1"/>
    <property type="match status" value="1"/>
</dbReference>
<feature type="domain" description="P-type" evidence="6">
    <location>
        <begin position="1322"/>
        <end position="1365"/>
    </location>
</feature>